<proteinExistence type="predicted"/>
<keyword evidence="3" id="KW-1185">Reference proteome</keyword>
<evidence type="ECO:0000313" key="3">
    <source>
        <dbReference type="Proteomes" id="UP000181897"/>
    </source>
</evidence>
<keyword evidence="1" id="KW-0732">Signal</keyword>
<evidence type="ECO:0008006" key="4">
    <source>
        <dbReference type="Google" id="ProtNLM"/>
    </source>
</evidence>
<dbReference type="EMBL" id="CP018076">
    <property type="protein sequence ID" value="APE42170.1"/>
    <property type="molecule type" value="Genomic_DNA"/>
</dbReference>
<dbReference type="Proteomes" id="UP000181897">
    <property type="component" value="Chromosome"/>
</dbReference>
<dbReference type="OrthoDB" id="8451541at2"/>
<dbReference type="PROSITE" id="PS51257">
    <property type="entry name" value="PROKAR_LIPOPROTEIN"/>
    <property type="match status" value="1"/>
</dbReference>
<sequence>MRIAVFLLALCAPLPALALSCIAPSVERTYQEVNEAKEEYIVVHGRLTLDQSKLPSDGTLDSNPPKMTMVPATLNGLSLGKSGFHVPFDQNIRLEVACFGPWCGSVANGADVLAFLRRDEGTYALHVNPCGGHVFAPAKQAQLKQVRQCFSGGPCKVK</sequence>
<dbReference type="RefSeq" id="WP_083545419.1">
    <property type="nucleotide sequence ID" value="NZ_CP018076.1"/>
</dbReference>
<reference evidence="2 3" key="1">
    <citation type="submission" date="2016-11" db="EMBL/GenBank/DDBJ databases">
        <title>Complete genome sequence of Sulfitobacter sp. AM1-D1, a toxic bacteria associated with marine dinoflagellate Alexandrium minutum in East China Sea.</title>
        <authorList>
            <person name="Yang Q."/>
            <person name="Zhang X."/>
            <person name="Tian X."/>
        </authorList>
    </citation>
    <scope>NUCLEOTIDE SEQUENCE [LARGE SCALE GENOMIC DNA]</scope>
    <source>
        <strain evidence="2 3">AM1-D1</strain>
    </source>
</reference>
<evidence type="ECO:0000256" key="1">
    <source>
        <dbReference type="SAM" id="SignalP"/>
    </source>
</evidence>
<dbReference type="STRING" id="1917485.BOO69_01160"/>
<accession>A0A1J0WCX6</accession>
<dbReference type="AlphaFoldDB" id="A0A1J0WCX6"/>
<feature type="chain" id="PRO_5012814264" description="Lipoprotein" evidence="1">
    <location>
        <begin position="19"/>
        <end position="158"/>
    </location>
</feature>
<dbReference type="KEGG" id="suam:BOO69_01160"/>
<gene>
    <name evidence="2" type="ORF">BOO69_01160</name>
</gene>
<feature type="signal peptide" evidence="1">
    <location>
        <begin position="1"/>
        <end position="18"/>
    </location>
</feature>
<evidence type="ECO:0000313" key="2">
    <source>
        <dbReference type="EMBL" id="APE42170.1"/>
    </source>
</evidence>
<name>A0A1J0WCX6_9RHOB</name>
<protein>
    <recommendedName>
        <fullName evidence="4">Lipoprotein</fullName>
    </recommendedName>
</protein>
<organism evidence="2 3">
    <name type="scientific">Sulfitobacter alexandrii</name>
    <dbReference type="NCBI Taxonomy" id="1917485"/>
    <lineage>
        <taxon>Bacteria</taxon>
        <taxon>Pseudomonadati</taxon>
        <taxon>Pseudomonadota</taxon>
        <taxon>Alphaproteobacteria</taxon>
        <taxon>Rhodobacterales</taxon>
        <taxon>Roseobacteraceae</taxon>
        <taxon>Sulfitobacter</taxon>
    </lineage>
</organism>